<name>Q6PJJ6_HUMAN</name>
<proteinExistence type="evidence at transcript level"/>
<evidence type="ECO:0000313" key="1">
    <source>
        <dbReference type="EMBL" id="AAH14554.1"/>
    </source>
</evidence>
<dbReference type="EMBL" id="BC014554">
    <property type="protein sequence ID" value="AAH14554.1"/>
    <property type="molecule type" value="mRNA"/>
</dbReference>
<protein>
    <submittedName>
        <fullName evidence="1">CLMN protein</fullName>
    </submittedName>
</protein>
<dbReference type="AlphaFoldDB" id="Q6PJJ6"/>
<organism evidence="1">
    <name type="scientific">Homo sapiens</name>
    <name type="common">Human</name>
    <dbReference type="NCBI Taxonomy" id="9606"/>
    <lineage>
        <taxon>Eukaryota</taxon>
        <taxon>Metazoa</taxon>
        <taxon>Chordata</taxon>
        <taxon>Craniata</taxon>
        <taxon>Vertebrata</taxon>
        <taxon>Euteleostomi</taxon>
        <taxon>Mammalia</taxon>
        <taxon>Eutheria</taxon>
        <taxon>Euarchontoglires</taxon>
        <taxon>Primates</taxon>
        <taxon>Haplorrhini</taxon>
        <taxon>Catarrhini</taxon>
        <taxon>Hominidae</taxon>
        <taxon>Homo</taxon>
    </lineage>
</organism>
<dbReference type="PeptideAtlas" id="Q6PJJ6"/>
<sequence length="71" mass="8281">MADSFQIKVNLMTVEALEEGDYFEAIPLKASKFNSDLIDLLLPARLSTKFLHLMRQNLTRMLRLLRIMLKN</sequence>
<reference evidence="1" key="1">
    <citation type="journal article" date="2004" name="Genome Res.">
        <title>The status, quality, and expansion of the NIH full-length cDNA project: the Mammalian Gene Collection (MGC).</title>
        <authorList>
            <consortium name="The MGC Project Team"/>
            <person name="Gerhard D.S."/>
            <person name="Wagner L."/>
            <person name="Feingold E.A."/>
            <person name="Shenmen C.M."/>
            <person name="Grouse L.H."/>
            <person name="Schuler G."/>
            <person name="Klein S.L."/>
            <person name="Old S."/>
            <person name="Rasooly R."/>
            <person name="Good P."/>
            <person name="Guyer M."/>
            <person name="Peck A.M."/>
            <person name="Derge J.G."/>
            <person name="Lipman D."/>
            <person name="Collins F.S."/>
            <person name="Jang W."/>
            <person name="Sherry S."/>
            <person name="Feolo M."/>
            <person name="Misquitta L."/>
            <person name="Lee E."/>
            <person name="Rotmistrovsky K."/>
            <person name="Greenhut S.F."/>
            <person name="Schaefer C.F."/>
            <person name="Buetow K."/>
            <person name="Bonner T.I."/>
            <person name="Haussler D."/>
            <person name="Kent J."/>
            <person name="Kiekhaus M."/>
            <person name="Furey T."/>
            <person name="Brent M."/>
            <person name="Prange C."/>
            <person name="Schreiber K."/>
            <person name="Shapiro N."/>
            <person name="Bhat N.K."/>
            <person name="Hopkins R.F."/>
            <person name="Hsie F."/>
            <person name="Driscoll T."/>
            <person name="Soares M.B."/>
            <person name="Casavant T.L."/>
            <person name="Scheetz T.E."/>
            <person name="Brown-stein M.J."/>
            <person name="Usdin T.B."/>
            <person name="Toshiyuki S."/>
            <person name="Carninci P."/>
            <person name="Piao Y."/>
            <person name="Dudekula D.B."/>
            <person name="Ko M.S."/>
            <person name="Kawakami K."/>
            <person name="Suzuki Y."/>
            <person name="Sugano S."/>
            <person name="Gruber C.E."/>
            <person name="Smith M.R."/>
            <person name="Simmons B."/>
            <person name="Moore T."/>
            <person name="Waterman R."/>
            <person name="Johnson S.L."/>
            <person name="Ruan Y."/>
            <person name="Wei C.L."/>
            <person name="Mathavan S."/>
            <person name="Gunaratne P.H."/>
            <person name="Wu J."/>
            <person name="Garcia A.M."/>
            <person name="Hulyk S.W."/>
            <person name="Fuh E."/>
            <person name="Yuan Y."/>
            <person name="Sneed A."/>
            <person name="Kowis C."/>
            <person name="Hodgson A."/>
            <person name="Muzny D.M."/>
            <person name="McPherson J."/>
            <person name="Gibbs R.A."/>
            <person name="Fahey J."/>
            <person name="Helton E."/>
            <person name="Ketteman M."/>
            <person name="Madan A."/>
            <person name="Rodrigues S."/>
            <person name="Sanchez A."/>
            <person name="Whiting M."/>
            <person name="Madari A."/>
            <person name="Young A.C."/>
            <person name="Wetherby K.D."/>
            <person name="Granite S.J."/>
            <person name="Kwong P.N."/>
            <person name="Brinkley C.P."/>
            <person name="Pearson R.L."/>
            <person name="Bouffard G.G."/>
            <person name="Blakesly R.W."/>
            <person name="Green E.D."/>
            <person name="Dickson M.C."/>
            <person name="Rodriguez A.C."/>
            <person name="Grimwood J."/>
            <person name="Schmutz J."/>
            <person name="Myers R.M."/>
            <person name="Butterfield Y.S."/>
            <person name="Griffith M."/>
            <person name="Griffith O.L."/>
            <person name="Krzywinski M.I."/>
            <person name="Liao N."/>
            <person name="Morin R."/>
            <person name="Morrin R."/>
            <person name="Palmquist D."/>
            <person name="Petrescu A.S."/>
            <person name="Skalska U."/>
            <person name="Smailus D.E."/>
            <person name="Stott J.M."/>
            <person name="Schnerch A."/>
            <person name="Schein J.E."/>
            <person name="Jones S.J."/>
            <person name="Holt R.A."/>
            <person name="Baross A."/>
            <person name="Marra M.A."/>
            <person name="Clifton S."/>
            <person name="Makowski K.A."/>
            <person name="Bosak S."/>
            <person name="Malek J."/>
        </authorList>
    </citation>
    <scope>NUCLEOTIDE SEQUENCE [LARGE SCALE MRNA]</scope>
    <source>
        <tissue evidence="1">Ovary</tissue>
    </source>
</reference>
<accession>Q6PJJ6</accession>